<dbReference type="GO" id="GO:0015218">
    <property type="term" value="F:pyrimidine nucleotide transmembrane transporter activity"/>
    <property type="evidence" value="ECO:0007669"/>
    <property type="project" value="InterPro"/>
</dbReference>
<evidence type="ECO:0000313" key="12">
    <source>
        <dbReference type="EMBL" id="PXF48628.1"/>
    </source>
</evidence>
<dbReference type="AlphaFoldDB" id="A0A2V3J2J7"/>
<evidence type="ECO:0000256" key="8">
    <source>
        <dbReference type="ARBA" id="ARBA00023136"/>
    </source>
</evidence>
<dbReference type="EMBL" id="NBIV01000012">
    <property type="protein sequence ID" value="PXF48628.1"/>
    <property type="molecule type" value="Genomic_DNA"/>
</dbReference>
<evidence type="ECO:0000256" key="11">
    <source>
        <dbReference type="SAM" id="MobiDB-lite"/>
    </source>
</evidence>
<comment type="subcellular location">
    <subcellularLocation>
        <location evidence="1">Mitochondrion inner membrane</location>
        <topology evidence="1">Multi-pass membrane protein</topology>
    </subcellularLocation>
</comment>
<dbReference type="InterPro" id="IPR002067">
    <property type="entry name" value="MCP"/>
</dbReference>
<dbReference type="InterPro" id="IPR023395">
    <property type="entry name" value="MCP_dom_sf"/>
</dbReference>
<evidence type="ECO:0000256" key="2">
    <source>
        <dbReference type="ARBA" id="ARBA00022448"/>
    </source>
</evidence>
<evidence type="ECO:0000256" key="6">
    <source>
        <dbReference type="ARBA" id="ARBA00022989"/>
    </source>
</evidence>
<keyword evidence="3 9" id="KW-0812">Transmembrane</keyword>
<evidence type="ECO:0000256" key="5">
    <source>
        <dbReference type="ARBA" id="ARBA00022792"/>
    </source>
</evidence>
<comment type="caution">
    <text evidence="12">The sequence shown here is derived from an EMBL/GenBank/DDBJ whole genome shotgun (WGS) entry which is preliminary data.</text>
</comment>
<comment type="similarity">
    <text evidence="10">Belongs to the mitochondrial carrier (TC 2.A.29) family.</text>
</comment>
<keyword evidence="6" id="KW-1133">Transmembrane helix</keyword>
<keyword evidence="2 10" id="KW-0813">Transport</keyword>
<dbReference type="STRING" id="448386.A0A2V3J2J7"/>
<dbReference type="GO" id="GO:0005743">
    <property type="term" value="C:mitochondrial inner membrane"/>
    <property type="evidence" value="ECO:0007669"/>
    <property type="project" value="UniProtKB-SubCell"/>
</dbReference>
<dbReference type="OrthoDB" id="428293at2759"/>
<evidence type="ECO:0000256" key="4">
    <source>
        <dbReference type="ARBA" id="ARBA00022737"/>
    </source>
</evidence>
<evidence type="ECO:0000256" key="3">
    <source>
        <dbReference type="ARBA" id="ARBA00022692"/>
    </source>
</evidence>
<evidence type="ECO:0000313" key="13">
    <source>
        <dbReference type="Proteomes" id="UP000247409"/>
    </source>
</evidence>
<evidence type="ECO:0000256" key="9">
    <source>
        <dbReference type="PROSITE-ProRule" id="PRU00282"/>
    </source>
</evidence>
<dbReference type="PRINTS" id="PR00926">
    <property type="entry name" value="MITOCARRIER"/>
</dbReference>
<keyword evidence="13" id="KW-1185">Reference proteome</keyword>
<accession>A0A2V3J2J7</accession>
<keyword evidence="8 9" id="KW-0472">Membrane</keyword>
<keyword evidence="4" id="KW-0677">Repeat</keyword>
<dbReference type="PROSITE" id="PS50920">
    <property type="entry name" value="SOLCAR"/>
    <property type="match status" value="3"/>
</dbReference>
<dbReference type="Proteomes" id="UP000247409">
    <property type="component" value="Unassembled WGS sequence"/>
</dbReference>
<evidence type="ECO:0000256" key="1">
    <source>
        <dbReference type="ARBA" id="ARBA00004448"/>
    </source>
</evidence>
<sequence length="388" mass="42600">MRIIPLFGGNRQSNLHDSHEKTHHLRPVYTKPIPPATSFKLAKTAITTSNDVQTLANQKQFASLIAGGIAGSFSATITCPMEVVKTHLQASRGGSEVALAAKGPFSIARNIARVEGFKGFFRGLMPTIIGILPARATYFWAYATTKSTLSSRFGESPVVHMLSAAAAGISSNTLTNPIWLMKSRVQLQAGASASNPMVYRGYRDAMVRILREEGIPGFFKGLTASYWGVTEGALHFVVYERIKAKLIADNRKRIARGDYLKKNAPAPDPERLTSLQYLTAAAVSKLIASMATYPHEVVRLRMREQPKFVGAAPKYRGMIQSLRLIAREEGRKGLYAGMGTHLARVVPNAALMFFTYEVVVKWIEKRQEGRVSTAKQARSGNSKESKTL</sequence>
<feature type="repeat" description="Solcar" evidence="9">
    <location>
        <begin position="58"/>
        <end position="148"/>
    </location>
</feature>
<evidence type="ECO:0000256" key="10">
    <source>
        <dbReference type="RuleBase" id="RU000488"/>
    </source>
</evidence>
<dbReference type="InterPro" id="IPR049562">
    <property type="entry name" value="SLC25A33/36-like"/>
</dbReference>
<dbReference type="PANTHER" id="PTHR45829">
    <property type="entry name" value="MITOCHONDRIAL CARRIER PROTEIN RIM2"/>
    <property type="match status" value="1"/>
</dbReference>
<dbReference type="Pfam" id="PF00153">
    <property type="entry name" value="Mito_carr"/>
    <property type="match status" value="3"/>
</dbReference>
<organism evidence="12 13">
    <name type="scientific">Gracilariopsis chorda</name>
    <dbReference type="NCBI Taxonomy" id="448386"/>
    <lineage>
        <taxon>Eukaryota</taxon>
        <taxon>Rhodophyta</taxon>
        <taxon>Florideophyceae</taxon>
        <taxon>Rhodymeniophycidae</taxon>
        <taxon>Gracilariales</taxon>
        <taxon>Gracilariaceae</taxon>
        <taxon>Gracilariopsis</taxon>
    </lineage>
</organism>
<dbReference type="SUPFAM" id="SSF103506">
    <property type="entry name" value="Mitochondrial carrier"/>
    <property type="match status" value="1"/>
</dbReference>
<keyword evidence="5" id="KW-0999">Mitochondrion inner membrane</keyword>
<protein>
    <submittedName>
        <fullName evidence="12">Solute carrier family 25 member 36-A</fullName>
    </submittedName>
</protein>
<feature type="region of interest" description="Disordered" evidence="11">
    <location>
        <begin position="1"/>
        <end position="23"/>
    </location>
</feature>
<evidence type="ECO:0000256" key="7">
    <source>
        <dbReference type="ARBA" id="ARBA00023128"/>
    </source>
</evidence>
<keyword evidence="7" id="KW-0496">Mitochondrion</keyword>
<dbReference type="GO" id="GO:1990519">
    <property type="term" value="P:pyrimidine nucleotide import into mitochondrion"/>
    <property type="evidence" value="ECO:0007669"/>
    <property type="project" value="TreeGrafter"/>
</dbReference>
<dbReference type="InterPro" id="IPR018108">
    <property type="entry name" value="MCP_transmembrane"/>
</dbReference>
<feature type="repeat" description="Solcar" evidence="9">
    <location>
        <begin position="272"/>
        <end position="362"/>
    </location>
</feature>
<dbReference type="Gene3D" id="1.50.40.10">
    <property type="entry name" value="Mitochondrial carrier domain"/>
    <property type="match status" value="2"/>
</dbReference>
<name>A0A2V3J2J7_9FLOR</name>
<proteinExistence type="inferred from homology"/>
<reference evidence="12 13" key="1">
    <citation type="journal article" date="2018" name="Mol. Biol. Evol.">
        <title>Analysis of the draft genome of the red seaweed Gracilariopsis chorda provides insights into genome size evolution in Rhodophyta.</title>
        <authorList>
            <person name="Lee J."/>
            <person name="Yang E.C."/>
            <person name="Graf L."/>
            <person name="Yang J.H."/>
            <person name="Qiu H."/>
            <person name="Zel Zion U."/>
            <person name="Chan C.X."/>
            <person name="Stephens T.G."/>
            <person name="Weber A.P.M."/>
            <person name="Boo G.H."/>
            <person name="Boo S.M."/>
            <person name="Kim K.M."/>
            <person name="Shin Y."/>
            <person name="Jung M."/>
            <person name="Lee S.J."/>
            <person name="Yim H.S."/>
            <person name="Lee J.H."/>
            <person name="Bhattacharya D."/>
            <person name="Yoon H.S."/>
        </authorList>
    </citation>
    <scope>NUCLEOTIDE SEQUENCE [LARGE SCALE GENOMIC DNA]</scope>
    <source>
        <strain evidence="12 13">SKKU-2015</strain>
        <tissue evidence="12">Whole body</tissue>
    </source>
</reference>
<dbReference type="PANTHER" id="PTHR45829:SF4">
    <property type="entry name" value="MITOCHONDRIAL CARRIER PROTEIN RIM2"/>
    <property type="match status" value="1"/>
</dbReference>
<gene>
    <name evidence="12" type="ORF">BWQ96_01480</name>
</gene>
<feature type="repeat" description="Solcar" evidence="9">
    <location>
        <begin position="155"/>
        <end position="245"/>
    </location>
</feature>